<evidence type="ECO:0000256" key="5">
    <source>
        <dbReference type="ARBA" id="ARBA00023136"/>
    </source>
</evidence>
<proteinExistence type="inferred from homology"/>
<keyword evidence="5 6" id="KW-0472">Membrane</keyword>
<reference evidence="9" key="2">
    <citation type="submission" date="2025-08" db="UniProtKB">
        <authorList>
            <consortium name="Ensembl"/>
        </authorList>
    </citation>
    <scope>IDENTIFICATION</scope>
</reference>
<protein>
    <recommendedName>
        <fullName evidence="6">Transmembrane channel-like protein</fullName>
    </recommendedName>
</protein>
<comment type="subcellular location">
    <subcellularLocation>
        <location evidence="1 6">Membrane</location>
        <topology evidence="1 6">Multi-pass membrane protein</topology>
    </subcellularLocation>
</comment>
<evidence type="ECO:0000313" key="9">
    <source>
        <dbReference type="Ensembl" id="ENSGACP00000070737.1"/>
    </source>
</evidence>
<keyword evidence="3 6" id="KW-0812">Transmembrane</keyword>
<evidence type="ECO:0000259" key="8">
    <source>
        <dbReference type="Pfam" id="PF07810"/>
    </source>
</evidence>
<comment type="similarity">
    <text evidence="2 6">Belongs to the TMC family.</text>
</comment>
<dbReference type="InterPro" id="IPR038900">
    <property type="entry name" value="TMC"/>
</dbReference>
<name>A0AAQ4S6U7_GASAC</name>
<accession>A0AAQ4S6U7</accession>
<dbReference type="Proteomes" id="UP000007635">
    <property type="component" value="Chromosome XI"/>
</dbReference>
<feature type="transmembrane region" description="Helical" evidence="6">
    <location>
        <begin position="525"/>
        <end position="548"/>
    </location>
</feature>
<feature type="transmembrane region" description="Helical" evidence="6">
    <location>
        <begin position="354"/>
        <end position="373"/>
    </location>
</feature>
<evidence type="ECO:0000256" key="2">
    <source>
        <dbReference type="ARBA" id="ARBA00006510"/>
    </source>
</evidence>
<dbReference type="PANTHER" id="PTHR23302">
    <property type="entry name" value="TRANSMEMBRANE CHANNEL-RELATED"/>
    <property type="match status" value="1"/>
</dbReference>
<dbReference type="GO" id="GO:0008381">
    <property type="term" value="F:mechanosensitive monoatomic ion channel activity"/>
    <property type="evidence" value="ECO:0007669"/>
    <property type="project" value="TreeGrafter"/>
</dbReference>
<sequence>MGDSEPGHDSFQLFVEPAASTQRCPETLQMGVFTGFIGTNAEHQPFPAGGPTRGEPLDVRQPRCLQRNRWSAATLKVLSAMPSRAAGEMKPSSDYRSAKFMDTCKLTLLFIPTRMSGAAAVPRRHQTSSRDSSRPAGTFQSDRELADVEEITSERVQKMSRFTEDTEKQQLVLHLRGLPAGEGMRRLRAAALSLADKKDVRYTWPRKNIHNVLRTNRASVLCLSSPQTWAHCRSGLTSLQLWHSPMKRLSGRFGTGVLSYFLFLRTLLLFNLLLFVILGLFLVFPQAVNPPPPPADPPRPFTGLGLLTGTGDYISHSVMFYGYYTNGVLQTCRPAGSPECESGGPQPGTYSIPAAYFFTIVISFAIICIILVYSMSKSFGRNFQVLASNGNWAVKVFCSWDFKVSKETPVKLQSEKICTQLKVDVGYSDSFSISCDDLSIPSQSSFSSKETQPLRLSAGVSALNLLLPSFFNLCAWVENRDSPSVRVYVSIFRLFSTKILKRKRMPVFDIARNVLELIYGQTLTWLGMLFTPLLPAVQIIKLFLLFYMKKTSLMLNCQASRKPWRASQMTTVFISLLCFPSFLGAAVSVAYIIWKIKPSSRCGPFRNLTTMFQSGLMRDEQLGNSHPILSWLNWAYNALLEKPLFLFLVAGVFLLVIYIRTQVVDGQKRIISRLEKQIENEGKDKEFLIANLQAVYERSGLVPPHSGSDPSHR</sequence>
<dbReference type="GeneTree" id="ENSGT01050000244894"/>
<dbReference type="Ensembl" id="ENSGACT00000076154.1">
    <property type="protein sequence ID" value="ENSGACP00000070737.1"/>
    <property type="gene ID" value="ENSGACG00000011097.2"/>
</dbReference>
<reference evidence="9 10" key="1">
    <citation type="journal article" date="2021" name="G3 (Bethesda)">
        <title>Improved contiguity of the threespine stickleback genome using long-read sequencing.</title>
        <authorList>
            <person name="Nath S."/>
            <person name="Shaw D.E."/>
            <person name="White M.A."/>
        </authorList>
    </citation>
    <scope>NUCLEOTIDE SEQUENCE [LARGE SCALE GENOMIC DNA]</scope>
    <source>
        <strain evidence="9 10">Lake Benthic</strain>
    </source>
</reference>
<feature type="transmembrane region" description="Helical" evidence="6">
    <location>
        <begin position="644"/>
        <end position="663"/>
    </location>
</feature>
<evidence type="ECO:0000256" key="3">
    <source>
        <dbReference type="ARBA" id="ARBA00022692"/>
    </source>
</evidence>
<dbReference type="GO" id="GO:0005886">
    <property type="term" value="C:plasma membrane"/>
    <property type="evidence" value="ECO:0007669"/>
    <property type="project" value="InterPro"/>
</dbReference>
<feature type="transmembrane region" description="Helical" evidence="6">
    <location>
        <begin position="569"/>
        <end position="594"/>
    </location>
</feature>
<dbReference type="Pfam" id="PF07810">
    <property type="entry name" value="TMC"/>
    <property type="match status" value="1"/>
</dbReference>
<dbReference type="AlphaFoldDB" id="A0AAQ4S6U7"/>
<evidence type="ECO:0000256" key="7">
    <source>
        <dbReference type="SAM" id="MobiDB-lite"/>
    </source>
</evidence>
<feature type="region of interest" description="Disordered" evidence="7">
    <location>
        <begin position="119"/>
        <end position="145"/>
    </location>
</feature>
<evidence type="ECO:0000256" key="4">
    <source>
        <dbReference type="ARBA" id="ARBA00022989"/>
    </source>
</evidence>
<feature type="domain" description="TMC" evidence="8">
    <location>
        <begin position="491"/>
        <end position="567"/>
    </location>
</feature>
<reference evidence="9" key="3">
    <citation type="submission" date="2025-09" db="UniProtKB">
        <authorList>
            <consortium name="Ensembl"/>
        </authorList>
    </citation>
    <scope>IDENTIFICATION</scope>
</reference>
<evidence type="ECO:0000313" key="10">
    <source>
        <dbReference type="Proteomes" id="UP000007635"/>
    </source>
</evidence>
<evidence type="ECO:0000256" key="1">
    <source>
        <dbReference type="ARBA" id="ARBA00004141"/>
    </source>
</evidence>
<feature type="transmembrane region" description="Helical" evidence="6">
    <location>
        <begin position="456"/>
        <end position="478"/>
    </location>
</feature>
<keyword evidence="4 6" id="KW-1133">Transmembrane helix</keyword>
<dbReference type="InterPro" id="IPR012496">
    <property type="entry name" value="TMC_dom"/>
</dbReference>
<organism evidence="9 10">
    <name type="scientific">Gasterosteus aculeatus aculeatus</name>
    <name type="common">three-spined stickleback</name>
    <dbReference type="NCBI Taxonomy" id="481459"/>
    <lineage>
        <taxon>Eukaryota</taxon>
        <taxon>Metazoa</taxon>
        <taxon>Chordata</taxon>
        <taxon>Craniata</taxon>
        <taxon>Vertebrata</taxon>
        <taxon>Euteleostomi</taxon>
        <taxon>Actinopterygii</taxon>
        <taxon>Neopterygii</taxon>
        <taxon>Teleostei</taxon>
        <taxon>Neoteleostei</taxon>
        <taxon>Acanthomorphata</taxon>
        <taxon>Eupercaria</taxon>
        <taxon>Perciformes</taxon>
        <taxon>Cottioidei</taxon>
        <taxon>Gasterosteales</taxon>
        <taxon>Gasterosteidae</taxon>
        <taxon>Gasterosteus</taxon>
    </lineage>
</organism>
<evidence type="ECO:0000256" key="6">
    <source>
        <dbReference type="RuleBase" id="RU310713"/>
    </source>
</evidence>
<feature type="transmembrane region" description="Helical" evidence="6">
    <location>
        <begin position="257"/>
        <end position="284"/>
    </location>
</feature>
<keyword evidence="10" id="KW-1185">Reference proteome</keyword>
<dbReference type="PANTHER" id="PTHR23302:SF4">
    <property type="entry name" value="TRANSMEMBRANE CHANNEL-LIKE PROTEIN 6"/>
    <property type="match status" value="1"/>
</dbReference>